<dbReference type="GO" id="GO:0031469">
    <property type="term" value="C:bacterial microcompartment"/>
    <property type="evidence" value="ECO:0007669"/>
    <property type="project" value="UniProtKB-SubCell"/>
</dbReference>
<protein>
    <submittedName>
        <fullName evidence="5">BMC domain-containing protein</fullName>
    </submittedName>
</protein>
<dbReference type="SMART" id="SM00877">
    <property type="entry name" value="BMC"/>
    <property type="match status" value="1"/>
</dbReference>
<organism evidence="5 6">
    <name type="scientific">Mesobacillus zeae</name>
    <dbReference type="NCBI Taxonomy" id="1917180"/>
    <lineage>
        <taxon>Bacteria</taxon>
        <taxon>Bacillati</taxon>
        <taxon>Bacillota</taxon>
        <taxon>Bacilli</taxon>
        <taxon>Bacillales</taxon>
        <taxon>Bacillaceae</taxon>
        <taxon>Mesobacillus</taxon>
    </lineage>
</organism>
<reference evidence="5 6" key="1">
    <citation type="submission" date="2018-08" db="EMBL/GenBank/DDBJ databases">
        <title>Bacillus jemisoniae sp. nov., Bacillus chryseoplanitiae sp. nov., Bacillus resnikiae sp. nov., and Bacillus frankliniae sp. nov., isolated from Viking spacecraft and associated surfaces.</title>
        <authorList>
            <person name="Seuylemezian A."/>
            <person name="Vaishampayan P."/>
        </authorList>
    </citation>
    <scope>NUCLEOTIDE SEQUENCE [LARGE SCALE GENOMIC DNA]</scope>
    <source>
        <strain evidence="5 6">JJ-247</strain>
    </source>
</reference>
<dbReference type="PANTHER" id="PTHR33941:SF11">
    <property type="entry name" value="BACTERIAL MICROCOMPARTMENT SHELL PROTEIN PDUJ"/>
    <property type="match status" value="1"/>
</dbReference>
<comment type="caution">
    <text evidence="5">The sequence shown here is derived from an EMBL/GenBank/DDBJ whole genome shotgun (WGS) entry which is preliminary data.</text>
</comment>
<dbReference type="CDD" id="cd07045">
    <property type="entry name" value="BMC_CcmK_like"/>
    <property type="match status" value="1"/>
</dbReference>
<accession>A0A398BFL2</accession>
<keyword evidence="2" id="KW-1283">Bacterial microcompartment</keyword>
<keyword evidence="6" id="KW-1185">Reference proteome</keyword>
<comment type="similarity">
    <text evidence="3">Belongs to the bacterial microcompartments protein family.</text>
</comment>
<dbReference type="Pfam" id="PF00936">
    <property type="entry name" value="BMC"/>
    <property type="match status" value="1"/>
</dbReference>
<evidence type="ECO:0000313" key="6">
    <source>
        <dbReference type="Proteomes" id="UP000265816"/>
    </source>
</evidence>
<dbReference type="AlphaFoldDB" id="A0A398BFL2"/>
<proteinExistence type="inferred from homology"/>
<dbReference type="InterPro" id="IPR050575">
    <property type="entry name" value="BMC_shell"/>
</dbReference>
<dbReference type="InterPro" id="IPR000249">
    <property type="entry name" value="BMC_dom"/>
</dbReference>
<dbReference type="PROSITE" id="PS51930">
    <property type="entry name" value="BMC_2"/>
    <property type="match status" value="1"/>
</dbReference>
<dbReference type="EMBL" id="QWVT01000013">
    <property type="protein sequence ID" value="RID86343.1"/>
    <property type="molecule type" value="Genomic_DNA"/>
</dbReference>
<dbReference type="Gene3D" id="3.30.70.1710">
    <property type="match status" value="1"/>
</dbReference>
<dbReference type="SUPFAM" id="SSF143414">
    <property type="entry name" value="CcmK-like"/>
    <property type="match status" value="1"/>
</dbReference>
<evidence type="ECO:0000256" key="2">
    <source>
        <dbReference type="ARBA" id="ARBA00024446"/>
    </source>
</evidence>
<dbReference type="InterPro" id="IPR037233">
    <property type="entry name" value="CcmK-like_sf"/>
</dbReference>
<dbReference type="OrthoDB" id="9812608at2"/>
<feature type="domain" description="BMC" evidence="4">
    <location>
        <begin position="5"/>
        <end position="89"/>
    </location>
</feature>
<dbReference type="Proteomes" id="UP000265816">
    <property type="component" value="Unassembled WGS sequence"/>
</dbReference>
<dbReference type="InterPro" id="IPR044872">
    <property type="entry name" value="CcmK/CsoS1_BMC"/>
</dbReference>
<dbReference type="RefSeq" id="WP_119112249.1">
    <property type="nucleotide sequence ID" value="NZ_JABUHL010000008.1"/>
</dbReference>
<sequence length="242" mass="26581">MNSKALGLIEVKGYLGAVLAADAALKAANVRLVKIEKIKGALTTVMLDGDVGAVSAAVDAGAAAVTGIATLISSHVIPRMHEETEMLVRTPVPQKTEELEECHLAVDPGEQKEEELVPVQLDEQEEIHHPEQLDEQAENHAVEMLDTQEGYKAKPAIEKARAESLTAILPDSSDLPKRVQHRERMIVGGNSVNPDLQRKSVQELRTMVRKLRIPGVKPASIKYSKKEELIVLISNHYRKEDK</sequence>
<comment type="subcellular location">
    <subcellularLocation>
        <location evidence="1">Bacterial microcompartment</location>
    </subcellularLocation>
</comment>
<name>A0A398BFL2_9BACI</name>
<evidence type="ECO:0000256" key="1">
    <source>
        <dbReference type="ARBA" id="ARBA00024322"/>
    </source>
</evidence>
<evidence type="ECO:0000259" key="4">
    <source>
        <dbReference type="PROSITE" id="PS51930"/>
    </source>
</evidence>
<gene>
    <name evidence="5" type="ORF">D1970_07395</name>
</gene>
<evidence type="ECO:0000313" key="5">
    <source>
        <dbReference type="EMBL" id="RID86343.1"/>
    </source>
</evidence>
<dbReference type="PANTHER" id="PTHR33941">
    <property type="entry name" value="PROPANEDIOL UTILIZATION PROTEIN PDUA"/>
    <property type="match status" value="1"/>
</dbReference>
<evidence type="ECO:0000256" key="3">
    <source>
        <dbReference type="PROSITE-ProRule" id="PRU01278"/>
    </source>
</evidence>